<feature type="compositionally biased region" description="Acidic residues" evidence="2">
    <location>
        <begin position="175"/>
        <end position="188"/>
    </location>
</feature>
<sequence length="407" mass="45570">MSTSAQVSRTGGMSSITAQEALDELSLLNNFELVRLLEAWIKGAISFARTQGYEFYPNVCALEALKEYRQHSSWYSNYPWNQLPSNRHLAAMSKLVHNVCTGHSITESHQVRGNAVEGEALAVPGGLRPNVESDLEVEGNDEKTEGGDEQSENDNQYLGVDENIGVHKEEYGQMESEDEDEDTDDTDDTIPAVAPLPPLSCRFSHFNPVFSSESPFRRAPRVQQNTLLHTANTSSSQSSDHAINTTRDGSKGKGKAKAKATSKAKSKGKTTRSHSTTVDDPSFPSRQTRAQYRHAASSTSDPHPKHRVQKKKPTGPGHTLKTDAKTGEQYDAWSFERILDSRWTRAGGKRGRRRDIEYKIKWTYGKWTWQPSLDLQDNPKDIAEFHKAFPAKPGPPLWFRRAMGQRK</sequence>
<dbReference type="SMART" id="SM00298">
    <property type="entry name" value="CHROMO"/>
    <property type="match status" value="1"/>
</dbReference>
<dbReference type="InterPro" id="IPR000953">
    <property type="entry name" value="Chromo/chromo_shadow_dom"/>
</dbReference>
<feature type="region of interest" description="Disordered" evidence="2">
    <location>
        <begin position="230"/>
        <end position="323"/>
    </location>
</feature>
<keyword evidence="5" id="KW-1185">Reference proteome</keyword>
<feature type="compositionally biased region" description="Basic residues" evidence="2">
    <location>
        <begin position="252"/>
        <end position="272"/>
    </location>
</feature>
<dbReference type="SUPFAM" id="SSF54160">
    <property type="entry name" value="Chromo domain-like"/>
    <property type="match status" value="1"/>
</dbReference>
<gene>
    <name evidence="4" type="ORF">M406DRAFT_69087</name>
</gene>
<proteinExistence type="predicted"/>
<feature type="compositionally biased region" description="Polar residues" evidence="2">
    <location>
        <begin position="273"/>
        <end position="301"/>
    </location>
</feature>
<dbReference type="OrthoDB" id="433924at2759"/>
<dbReference type="EMBL" id="MU032346">
    <property type="protein sequence ID" value="KAF3766910.1"/>
    <property type="molecule type" value="Genomic_DNA"/>
</dbReference>
<dbReference type="PROSITE" id="PS50013">
    <property type="entry name" value="CHROMO_2"/>
    <property type="match status" value="1"/>
</dbReference>
<dbReference type="InterPro" id="IPR016197">
    <property type="entry name" value="Chromo-like_dom_sf"/>
</dbReference>
<comment type="subunit">
    <text evidence="1">Component of the NuA4 histone acetyltransferase complex.</text>
</comment>
<dbReference type="GeneID" id="63842355"/>
<dbReference type="GO" id="GO:0006338">
    <property type="term" value="P:chromatin remodeling"/>
    <property type="evidence" value="ECO:0007669"/>
    <property type="project" value="UniProtKB-ARBA"/>
</dbReference>
<reference evidence="4" key="1">
    <citation type="journal article" date="2020" name="Phytopathology">
        <title>Genome sequence of the chestnut blight fungus Cryphonectria parasitica EP155: A fundamental resource for an archetypical invasive plant pathogen.</title>
        <authorList>
            <person name="Crouch J.A."/>
            <person name="Dawe A."/>
            <person name="Aerts A."/>
            <person name="Barry K."/>
            <person name="Churchill A.C.L."/>
            <person name="Grimwood J."/>
            <person name="Hillman B."/>
            <person name="Milgroom M.G."/>
            <person name="Pangilinan J."/>
            <person name="Smith M."/>
            <person name="Salamov A."/>
            <person name="Schmutz J."/>
            <person name="Yadav J."/>
            <person name="Grigoriev I.V."/>
            <person name="Nuss D."/>
        </authorList>
    </citation>
    <scope>NUCLEOTIDE SEQUENCE</scope>
    <source>
        <strain evidence="4">EP155</strain>
    </source>
</reference>
<feature type="region of interest" description="Disordered" evidence="2">
    <location>
        <begin position="119"/>
        <end position="160"/>
    </location>
</feature>
<feature type="compositionally biased region" description="Basic residues" evidence="2">
    <location>
        <begin position="304"/>
        <end position="313"/>
    </location>
</feature>
<dbReference type="RefSeq" id="XP_040777871.1">
    <property type="nucleotide sequence ID" value="XM_040925226.1"/>
</dbReference>
<dbReference type="CDD" id="cd00024">
    <property type="entry name" value="CD_CSD"/>
    <property type="match status" value="1"/>
</dbReference>
<dbReference type="Proteomes" id="UP000803844">
    <property type="component" value="Unassembled WGS sequence"/>
</dbReference>
<feature type="compositionally biased region" description="Polar residues" evidence="2">
    <location>
        <begin position="230"/>
        <end position="247"/>
    </location>
</feature>
<protein>
    <recommendedName>
        <fullName evidence="3">Chromo domain-containing protein</fullName>
    </recommendedName>
</protein>
<evidence type="ECO:0000313" key="5">
    <source>
        <dbReference type="Proteomes" id="UP000803844"/>
    </source>
</evidence>
<evidence type="ECO:0000259" key="3">
    <source>
        <dbReference type="PROSITE" id="PS50013"/>
    </source>
</evidence>
<comment type="caution">
    <text evidence="4">The sequence shown here is derived from an EMBL/GenBank/DDBJ whole genome shotgun (WGS) entry which is preliminary data.</text>
</comment>
<evidence type="ECO:0000256" key="1">
    <source>
        <dbReference type="ARBA" id="ARBA00011353"/>
    </source>
</evidence>
<dbReference type="Gene3D" id="2.40.50.40">
    <property type="match status" value="1"/>
</dbReference>
<name>A0A9P5CRA9_CRYP1</name>
<organism evidence="4 5">
    <name type="scientific">Cryphonectria parasitica (strain ATCC 38755 / EP155)</name>
    <dbReference type="NCBI Taxonomy" id="660469"/>
    <lineage>
        <taxon>Eukaryota</taxon>
        <taxon>Fungi</taxon>
        <taxon>Dikarya</taxon>
        <taxon>Ascomycota</taxon>
        <taxon>Pezizomycotina</taxon>
        <taxon>Sordariomycetes</taxon>
        <taxon>Sordariomycetidae</taxon>
        <taxon>Diaporthales</taxon>
        <taxon>Cryphonectriaceae</taxon>
        <taxon>Cryphonectria-Endothia species complex</taxon>
        <taxon>Cryphonectria</taxon>
    </lineage>
</organism>
<evidence type="ECO:0000256" key="2">
    <source>
        <dbReference type="SAM" id="MobiDB-lite"/>
    </source>
</evidence>
<evidence type="ECO:0000313" key="4">
    <source>
        <dbReference type="EMBL" id="KAF3766910.1"/>
    </source>
</evidence>
<accession>A0A9P5CRA9</accession>
<dbReference type="AlphaFoldDB" id="A0A9P5CRA9"/>
<feature type="domain" description="Chromo" evidence="3">
    <location>
        <begin position="333"/>
        <end position="397"/>
    </location>
</feature>
<feature type="region of interest" description="Disordered" evidence="2">
    <location>
        <begin position="172"/>
        <end position="195"/>
    </location>
</feature>